<comment type="caution">
    <text evidence="2">The sequence shown here is derived from an EMBL/GenBank/DDBJ whole genome shotgun (WGS) entry which is preliminary data.</text>
</comment>
<feature type="region of interest" description="Disordered" evidence="1">
    <location>
        <begin position="114"/>
        <end position="139"/>
    </location>
</feature>
<accession>A0AA88J098</accession>
<name>A0AA88J098_FICCA</name>
<evidence type="ECO:0000313" key="2">
    <source>
        <dbReference type="EMBL" id="GMN58357.1"/>
    </source>
</evidence>
<keyword evidence="3" id="KW-1185">Reference proteome</keyword>
<reference evidence="2" key="1">
    <citation type="submission" date="2023-07" db="EMBL/GenBank/DDBJ databases">
        <title>draft genome sequence of fig (Ficus carica).</title>
        <authorList>
            <person name="Takahashi T."/>
            <person name="Nishimura K."/>
        </authorList>
    </citation>
    <scope>NUCLEOTIDE SEQUENCE</scope>
</reference>
<evidence type="ECO:0000313" key="3">
    <source>
        <dbReference type="Proteomes" id="UP001187192"/>
    </source>
</evidence>
<organism evidence="2 3">
    <name type="scientific">Ficus carica</name>
    <name type="common">Common fig</name>
    <dbReference type="NCBI Taxonomy" id="3494"/>
    <lineage>
        <taxon>Eukaryota</taxon>
        <taxon>Viridiplantae</taxon>
        <taxon>Streptophyta</taxon>
        <taxon>Embryophyta</taxon>
        <taxon>Tracheophyta</taxon>
        <taxon>Spermatophyta</taxon>
        <taxon>Magnoliopsida</taxon>
        <taxon>eudicotyledons</taxon>
        <taxon>Gunneridae</taxon>
        <taxon>Pentapetalae</taxon>
        <taxon>rosids</taxon>
        <taxon>fabids</taxon>
        <taxon>Rosales</taxon>
        <taxon>Moraceae</taxon>
        <taxon>Ficeae</taxon>
        <taxon>Ficus</taxon>
    </lineage>
</organism>
<sequence>MSGPQQLVTMNIHCVESNRIPWDQLSSHYLRPLAHVDQRIDQLTQIVGTLVNTFQNWVTNNRGNQPQPSNPVDLVGGNGANGRLETHTKGTRGTVGKRSDVYGLRALRRAQEREVVANGGRHQGGDNPGLPPRSPRRDIVPGELVSVQNRRDLRERLTPQIALYEGKTDPDDHLELYIRHMVLHRYPEEIICKAFRNTLYGAARRWFAAPKQNLTITYQGPHESLKDWLTQFSVEMVAIYEILDKEALMGAMNSMRHNIPFGDDLNQNPAKTCQGFLEKAQGFINAEEAKSSALKSKIAVLKNTNNVEQSNEKQNGKKKQRD</sequence>
<dbReference type="AlphaFoldDB" id="A0AA88J098"/>
<protein>
    <recommendedName>
        <fullName evidence="4">Retrotransposon gag domain-containing protein</fullName>
    </recommendedName>
</protein>
<dbReference type="Proteomes" id="UP001187192">
    <property type="component" value="Unassembled WGS sequence"/>
</dbReference>
<gene>
    <name evidence="2" type="ORF">TIFTF001_027457</name>
</gene>
<evidence type="ECO:0000256" key="1">
    <source>
        <dbReference type="SAM" id="MobiDB-lite"/>
    </source>
</evidence>
<dbReference type="EMBL" id="BTGU01000077">
    <property type="protein sequence ID" value="GMN58357.1"/>
    <property type="molecule type" value="Genomic_DNA"/>
</dbReference>
<proteinExistence type="predicted"/>
<feature type="region of interest" description="Disordered" evidence="1">
    <location>
        <begin position="303"/>
        <end position="322"/>
    </location>
</feature>
<evidence type="ECO:0008006" key="4">
    <source>
        <dbReference type="Google" id="ProtNLM"/>
    </source>
</evidence>